<keyword evidence="8" id="KW-0547">Nucleotide-binding</keyword>
<evidence type="ECO:0000256" key="3">
    <source>
        <dbReference type="ARBA" id="ARBA00012438"/>
    </source>
</evidence>
<keyword evidence="13" id="KW-0472">Membrane</keyword>
<evidence type="ECO:0000256" key="6">
    <source>
        <dbReference type="ARBA" id="ARBA00022679"/>
    </source>
</evidence>
<dbReference type="SMART" id="SM00387">
    <property type="entry name" value="HATPase_c"/>
    <property type="match status" value="1"/>
</dbReference>
<dbReference type="AlphaFoldDB" id="A0A0C2ZRE4"/>
<reference evidence="14 15" key="1">
    <citation type="journal article" date="2017" name="Poromechanics V (2013)">
        <title>Genomic Characterization of the Arsenic-Tolerant Actinobacterium, &lt;i&gt;Rhodococcus erythropolis&lt;/i&gt; S43.</title>
        <authorList>
            <person name="Retamal-Morales G."/>
            <person name="Mehnert M."/>
            <person name="Schwabe R."/>
            <person name="Tischler D."/>
            <person name="Schloemann M."/>
            <person name="Levican G.J."/>
        </authorList>
    </citation>
    <scope>NUCLEOTIDE SEQUENCE [LARGE SCALE GENOMIC DNA]</scope>
    <source>
        <strain evidence="14 15">S43</strain>
    </source>
</reference>
<name>A0A0C2ZRE4_RHOER</name>
<dbReference type="InterPro" id="IPR036890">
    <property type="entry name" value="HATPase_C_sf"/>
</dbReference>
<evidence type="ECO:0000256" key="9">
    <source>
        <dbReference type="ARBA" id="ARBA00022777"/>
    </source>
</evidence>
<comment type="caution">
    <text evidence="14">The sequence shown here is derived from an EMBL/GenBank/DDBJ whole genome shotgun (WGS) entry which is preliminary data.</text>
</comment>
<keyword evidence="4" id="KW-1003">Cell membrane</keyword>
<evidence type="ECO:0000256" key="2">
    <source>
        <dbReference type="ARBA" id="ARBA00004651"/>
    </source>
</evidence>
<keyword evidence="12" id="KW-0902">Two-component regulatory system</keyword>
<dbReference type="GO" id="GO:0000155">
    <property type="term" value="F:phosphorelay sensor kinase activity"/>
    <property type="evidence" value="ECO:0007669"/>
    <property type="project" value="InterPro"/>
</dbReference>
<evidence type="ECO:0000256" key="10">
    <source>
        <dbReference type="ARBA" id="ARBA00022840"/>
    </source>
</evidence>
<comment type="catalytic activity">
    <reaction evidence="1">
        <text>ATP + protein L-histidine = ADP + protein N-phospho-L-histidine.</text>
        <dbReference type="EC" id="2.7.13.3"/>
    </reaction>
</comment>
<protein>
    <recommendedName>
        <fullName evidence="3">histidine kinase</fullName>
        <ecNumber evidence="3">2.7.13.3</ecNumber>
    </recommendedName>
</protein>
<organism evidence="14 15">
    <name type="scientific">Rhodococcus erythropolis</name>
    <name type="common">Arthrobacter picolinophilus</name>
    <dbReference type="NCBI Taxonomy" id="1833"/>
    <lineage>
        <taxon>Bacteria</taxon>
        <taxon>Bacillati</taxon>
        <taxon>Actinomycetota</taxon>
        <taxon>Actinomycetes</taxon>
        <taxon>Mycobacteriales</taxon>
        <taxon>Nocardiaceae</taxon>
        <taxon>Rhodococcus</taxon>
        <taxon>Rhodococcus erythropolis group</taxon>
    </lineage>
</organism>
<dbReference type="Proteomes" id="UP000325576">
    <property type="component" value="Unassembled WGS sequence"/>
</dbReference>
<dbReference type="InterPro" id="IPR003594">
    <property type="entry name" value="HATPase_dom"/>
</dbReference>
<evidence type="ECO:0000256" key="5">
    <source>
        <dbReference type="ARBA" id="ARBA00022553"/>
    </source>
</evidence>
<keyword evidence="5" id="KW-0597">Phosphoprotein</keyword>
<evidence type="ECO:0000256" key="8">
    <source>
        <dbReference type="ARBA" id="ARBA00022741"/>
    </source>
</evidence>
<keyword evidence="6" id="KW-0808">Transferase</keyword>
<dbReference type="SUPFAM" id="SSF47384">
    <property type="entry name" value="Homodimeric domain of signal transducing histidine kinase"/>
    <property type="match status" value="1"/>
</dbReference>
<dbReference type="PANTHER" id="PTHR44936">
    <property type="entry name" value="SENSOR PROTEIN CREC"/>
    <property type="match status" value="1"/>
</dbReference>
<keyword evidence="7 13" id="KW-0812">Transmembrane</keyword>
<keyword evidence="11 13" id="KW-1133">Transmembrane helix</keyword>
<evidence type="ECO:0000256" key="4">
    <source>
        <dbReference type="ARBA" id="ARBA00022475"/>
    </source>
</evidence>
<evidence type="ECO:0000256" key="12">
    <source>
        <dbReference type="ARBA" id="ARBA00023012"/>
    </source>
</evidence>
<keyword evidence="10" id="KW-0067">ATP-binding</keyword>
<dbReference type="InterPro" id="IPR003660">
    <property type="entry name" value="HAMP_dom"/>
</dbReference>
<dbReference type="InterPro" id="IPR005467">
    <property type="entry name" value="His_kinase_dom"/>
</dbReference>
<dbReference type="RefSeq" id="WP_019744906.1">
    <property type="nucleotide sequence ID" value="NZ_CP176576.1"/>
</dbReference>
<gene>
    <name evidence="14" type="ORF">BS297_03725</name>
</gene>
<dbReference type="Gene3D" id="1.10.287.130">
    <property type="match status" value="1"/>
</dbReference>
<dbReference type="InterPro" id="IPR003661">
    <property type="entry name" value="HisK_dim/P_dom"/>
</dbReference>
<keyword evidence="9 14" id="KW-0418">Kinase</keyword>
<dbReference type="Pfam" id="PF00512">
    <property type="entry name" value="HisKA"/>
    <property type="match status" value="1"/>
</dbReference>
<dbReference type="InterPro" id="IPR004358">
    <property type="entry name" value="Sig_transdc_His_kin-like_C"/>
</dbReference>
<dbReference type="GO" id="GO:0005886">
    <property type="term" value="C:plasma membrane"/>
    <property type="evidence" value="ECO:0007669"/>
    <property type="project" value="UniProtKB-SubCell"/>
</dbReference>
<dbReference type="PANTHER" id="PTHR44936:SF10">
    <property type="entry name" value="SENSOR PROTEIN RSTB"/>
    <property type="match status" value="1"/>
</dbReference>
<feature type="transmembrane region" description="Helical" evidence="13">
    <location>
        <begin position="21"/>
        <end position="42"/>
    </location>
</feature>
<dbReference type="InterPro" id="IPR036097">
    <property type="entry name" value="HisK_dim/P_sf"/>
</dbReference>
<dbReference type="SUPFAM" id="SSF55874">
    <property type="entry name" value="ATPase domain of HSP90 chaperone/DNA topoisomerase II/histidine kinase"/>
    <property type="match status" value="1"/>
</dbReference>
<dbReference type="PROSITE" id="PS50109">
    <property type="entry name" value="HIS_KIN"/>
    <property type="match status" value="1"/>
</dbReference>
<dbReference type="CDD" id="cd00082">
    <property type="entry name" value="HisKA"/>
    <property type="match status" value="1"/>
</dbReference>
<dbReference type="Pfam" id="PF02518">
    <property type="entry name" value="HATPase_c"/>
    <property type="match status" value="1"/>
</dbReference>
<dbReference type="Gene3D" id="6.10.340.10">
    <property type="match status" value="1"/>
</dbReference>
<accession>A0A0C2ZRE4</accession>
<dbReference type="EMBL" id="MRBO01000136">
    <property type="protein sequence ID" value="KAB2586735.1"/>
    <property type="molecule type" value="Genomic_DNA"/>
</dbReference>
<evidence type="ECO:0000256" key="1">
    <source>
        <dbReference type="ARBA" id="ARBA00000085"/>
    </source>
</evidence>
<dbReference type="Gene3D" id="3.30.565.10">
    <property type="entry name" value="Histidine kinase-like ATPase, C-terminal domain"/>
    <property type="match status" value="1"/>
</dbReference>
<proteinExistence type="predicted"/>
<evidence type="ECO:0000256" key="7">
    <source>
        <dbReference type="ARBA" id="ARBA00022692"/>
    </source>
</evidence>
<evidence type="ECO:0000313" key="15">
    <source>
        <dbReference type="Proteomes" id="UP000325576"/>
    </source>
</evidence>
<dbReference type="PROSITE" id="PS50885">
    <property type="entry name" value="HAMP"/>
    <property type="match status" value="1"/>
</dbReference>
<evidence type="ECO:0000256" key="11">
    <source>
        <dbReference type="ARBA" id="ARBA00022989"/>
    </source>
</evidence>
<dbReference type="PRINTS" id="PR00344">
    <property type="entry name" value="BCTRLSENSOR"/>
</dbReference>
<evidence type="ECO:0000256" key="13">
    <source>
        <dbReference type="SAM" id="Phobius"/>
    </source>
</evidence>
<comment type="subcellular location">
    <subcellularLocation>
        <location evidence="2">Cell membrane</location>
        <topology evidence="2">Multi-pass membrane protein</topology>
    </subcellularLocation>
</comment>
<dbReference type="InterPro" id="IPR050980">
    <property type="entry name" value="2C_sensor_his_kinase"/>
</dbReference>
<sequence length="425" mass="45825">MRSRDLAAKLPSTGRRLSFQWKIAAAITFVIAVASITLSTVMHQTFSHNQEDAARAAADRNLQLVLQDETGSMRALFRATTDGLDVPEELRQAVAGGKRATYLVNSGDQPFVWAAADVNTQVVAIRVPYTAQRESIASVDRTLRNATIAVIAAGAVLGVLLGLAMSYRLRSAARAARKVSTGANIRVRSVTWSLFDDEITELADAVDAMSDALRGQLDAEKRVTANIAHDLRTPISGLVGAAELLPPGRPTELVRDGVHKLRRLAEDVIEVARLDTTSEQADIQSVELAPVVHHAISTTGVECEVRVHGTPVSHTDARRLERIIANLILNARNHGKPPINVDVDHSRITVRDRGSGFTEEWLRQGPKRFQTDCVERGPNSGLGLGLTIVVGQAAVIGARINFSNHPNGGAVVTIDLPECPPDEFA</sequence>
<dbReference type="SMART" id="SM00388">
    <property type="entry name" value="HisKA"/>
    <property type="match status" value="1"/>
</dbReference>
<dbReference type="GO" id="GO:0005524">
    <property type="term" value="F:ATP binding"/>
    <property type="evidence" value="ECO:0007669"/>
    <property type="project" value="UniProtKB-KW"/>
</dbReference>
<evidence type="ECO:0000313" key="14">
    <source>
        <dbReference type="EMBL" id="KAB2586735.1"/>
    </source>
</evidence>
<dbReference type="EC" id="2.7.13.3" evidence="3"/>
<feature type="transmembrane region" description="Helical" evidence="13">
    <location>
        <begin position="146"/>
        <end position="167"/>
    </location>
</feature>
<dbReference type="SMART" id="SM00304">
    <property type="entry name" value="HAMP"/>
    <property type="match status" value="1"/>
</dbReference>